<reference evidence="5 6" key="1">
    <citation type="journal article" date="2014" name="Int. J. Syst. Evol. Microbiol.">
        <title>Complete genome sequence of Corynebacterium casei LMG S-19264T (=DSM 44701T), isolated from a smear-ripened cheese.</title>
        <authorList>
            <consortium name="US DOE Joint Genome Institute (JGI-PGF)"/>
            <person name="Walter F."/>
            <person name="Albersmeier A."/>
            <person name="Kalinowski J."/>
            <person name="Ruckert C."/>
        </authorList>
    </citation>
    <scope>NUCLEOTIDE SEQUENCE [LARGE SCALE GENOMIC DNA]</scope>
    <source>
        <strain evidence="5 6">NBRC 112289</strain>
    </source>
</reference>
<evidence type="ECO:0000256" key="1">
    <source>
        <dbReference type="ARBA" id="ARBA00023015"/>
    </source>
</evidence>
<evidence type="ECO:0000256" key="3">
    <source>
        <dbReference type="ARBA" id="ARBA00023163"/>
    </source>
</evidence>
<dbReference type="Proteomes" id="UP001157160">
    <property type="component" value="Unassembled WGS sequence"/>
</dbReference>
<dbReference type="SUPFAM" id="SSF46785">
    <property type="entry name" value="Winged helix' DNA-binding domain"/>
    <property type="match status" value="1"/>
</dbReference>
<dbReference type="InterPro" id="IPR036390">
    <property type="entry name" value="WH_DNA-bd_sf"/>
</dbReference>
<dbReference type="SUPFAM" id="SSF48008">
    <property type="entry name" value="GntR ligand-binding domain-like"/>
    <property type="match status" value="1"/>
</dbReference>
<organism evidence="5 6">
    <name type="scientific">Arenivirga flava</name>
    <dbReference type="NCBI Taxonomy" id="1930060"/>
    <lineage>
        <taxon>Bacteria</taxon>
        <taxon>Bacillati</taxon>
        <taxon>Actinomycetota</taxon>
        <taxon>Actinomycetes</taxon>
        <taxon>Micrococcales</taxon>
        <taxon>Microbacteriaceae</taxon>
        <taxon>Arenivirga</taxon>
    </lineage>
</organism>
<dbReference type="InterPro" id="IPR011711">
    <property type="entry name" value="GntR_C"/>
</dbReference>
<keyword evidence="1" id="KW-0805">Transcription regulation</keyword>
<evidence type="ECO:0000313" key="5">
    <source>
        <dbReference type="EMBL" id="GMA29494.1"/>
    </source>
</evidence>
<evidence type="ECO:0000256" key="2">
    <source>
        <dbReference type="ARBA" id="ARBA00023125"/>
    </source>
</evidence>
<dbReference type="AlphaFoldDB" id="A0AA37UIB4"/>
<keyword evidence="6" id="KW-1185">Reference proteome</keyword>
<dbReference type="Gene3D" id="1.10.10.10">
    <property type="entry name" value="Winged helix-like DNA-binding domain superfamily/Winged helix DNA-binding domain"/>
    <property type="match status" value="1"/>
</dbReference>
<protein>
    <submittedName>
        <fullName evidence="5">GntR family transcriptional regulator</fullName>
    </submittedName>
</protein>
<dbReference type="Gene3D" id="1.20.120.530">
    <property type="entry name" value="GntR ligand-binding domain-like"/>
    <property type="match status" value="1"/>
</dbReference>
<dbReference type="CDD" id="cd07377">
    <property type="entry name" value="WHTH_GntR"/>
    <property type="match status" value="1"/>
</dbReference>
<dbReference type="SMART" id="SM00895">
    <property type="entry name" value="FCD"/>
    <property type="match status" value="1"/>
</dbReference>
<evidence type="ECO:0000313" key="6">
    <source>
        <dbReference type="Proteomes" id="UP001157160"/>
    </source>
</evidence>
<feature type="domain" description="HTH gntR-type" evidence="4">
    <location>
        <begin position="11"/>
        <end position="78"/>
    </location>
</feature>
<dbReference type="RefSeq" id="WP_284233663.1">
    <property type="nucleotide sequence ID" value="NZ_BSUL01000001.1"/>
</dbReference>
<dbReference type="SMART" id="SM00345">
    <property type="entry name" value="HTH_GNTR"/>
    <property type="match status" value="1"/>
</dbReference>
<keyword evidence="2" id="KW-0238">DNA-binding</keyword>
<keyword evidence="3" id="KW-0804">Transcription</keyword>
<dbReference type="EMBL" id="BSUL01000001">
    <property type="protein sequence ID" value="GMA29494.1"/>
    <property type="molecule type" value="Genomic_DNA"/>
</dbReference>
<dbReference type="GO" id="GO:0003677">
    <property type="term" value="F:DNA binding"/>
    <property type="evidence" value="ECO:0007669"/>
    <property type="project" value="UniProtKB-KW"/>
</dbReference>
<dbReference type="InterPro" id="IPR036388">
    <property type="entry name" value="WH-like_DNA-bd_sf"/>
</dbReference>
<comment type="caution">
    <text evidence="5">The sequence shown here is derived from an EMBL/GenBank/DDBJ whole genome shotgun (WGS) entry which is preliminary data.</text>
</comment>
<dbReference type="InterPro" id="IPR000524">
    <property type="entry name" value="Tscrpt_reg_HTH_GntR"/>
</dbReference>
<dbReference type="PROSITE" id="PS50949">
    <property type="entry name" value="HTH_GNTR"/>
    <property type="match status" value="1"/>
</dbReference>
<dbReference type="Pfam" id="PF00392">
    <property type="entry name" value="GntR"/>
    <property type="match status" value="1"/>
</dbReference>
<name>A0AA37UIB4_9MICO</name>
<proteinExistence type="predicted"/>
<dbReference type="InterPro" id="IPR008920">
    <property type="entry name" value="TF_FadR/GntR_C"/>
</dbReference>
<gene>
    <name evidence="5" type="ORF">GCM10025874_27470</name>
</gene>
<accession>A0AA37UIB4</accession>
<dbReference type="PANTHER" id="PTHR43537">
    <property type="entry name" value="TRANSCRIPTIONAL REGULATOR, GNTR FAMILY"/>
    <property type="match status" value="1"/>
</dbReference>
<evidence type="ECO:0000259" key="4">
    <source>
        <dbReference type="PROSITE" id="PS50949"/>
    </source>
</evidence>
<dbReference type="GO" id="GO:0003700">
    <property type="term" value="F:DNA-binding transcription factor activity"/>
    <property type="evidence" value="ECO:0007669"/>
    <property type="project" value="InterPro"/>
</dbReference>
<dbReference type="Pfam" id="PF07729">
    <property type="entry name" value="FCD"/>
    <property type="match status" value="1"/>
</dbReference>
<sequence>MSPRPAESDGADLVERTALAIRDLLIDGRLRPGQQLVEPALAAALGVSRNTLRESFRILMHEGLLLRHPNRGVFVHAPDVAEILDIYRVRRIIEEQAVRGAAPKHPGLAAVRAAVGQAVRLRDAGDWNGVGTENMRFHAALVALADSPRLAELFARLQAELRLAFVTLDSPEYLHDPFVDENRRIVALLDDGRMGEAADALDAYFTRSERTVLAAIERGRATRPR</sequence>
<dbReference type="PANTHER" id="PTHR43537:SF45">
    <property type="entry name" value="GNTR FAMILY REGULATORY PROTEIN"/>
    <property type="match status" value="1"/>
</dbReference>